<name>A0A426YW20_ENSVE</name>
<comment type="caution">
    <text evidence="2">The sequence shown here is derived from an EMBL/GenBank/DDBJ whole genome shotgun (WGS) entry which is preliminary data.</text>
</comment>
<evidence type="ECO:0000256" key="1">
    <source>
        <dbReference type="SAM" id="MobiDB-lite"/>
    </source>
</evidence>
<organism evidence="2 3">
    <name type="scientific">Ensete ventricosum</name>
    <name type="common">Abyssinian banana</name>
    <name type="synonym">Musa ensete</name>
    <dbReference type="NCBI Taxonomy" id="4639"/>
    <lineage>
        <taxon>Eukaryota</taxon>
        <taxon>Viridiplantae</taxon>
        <taxon>Streptophyta</taxon>
        <taxon>Embryophyta</taxon>
        <taxon>Tracheophyta</taxon>
        <taxon>Spermatophyta</taxon>
        <taxon>Magnoliopsida</taxon>
        <taxon>Liliopsida</taxon>
        <taxon>Zingiberales</taxon>
        <taxon>Musaceae</taxon>
        <taxon>Ensete</taxon>
    </lineage>
</organism>
<protein>
    <submittedName>
        <fullName evidence="2">Uncharacterized protein</fullName>
    </submittedName>
</protein>
<proteinExistence type="predicted"/>
<dbReference type="EMBL" id="AMZH03009850">
    <property type="protein sequence ID" value="RRT55940.1"/>
    <property type="molecule type" value="Genomic_DNA"/>
</dbReference>
<feature type="compositionally biased region" description="Basic and acidic residues" evidence="1">
    <location>
        <begin position="41"/>
        <end position="69"/>
    </location>
</feature>
<accession>A0A426YW20</accession>
<reference evidence="2 3" key="1">
    <citation type="journal article" date="2014" name="Agronomy (Basel)">
        <title>A Draft Genome Sequence for Ensete ventricosum, the Drought-Tolerant Tree Against Hunger.</title>
        <authorList>
            <person name="Harrison J."/>
            <person name="Moore K.A."/>
            <person name="Paszkiewicz K."/>
            <person name="Jones T."/>
            <person name="Grant M."/>
            <person name="Ambacheew D."/>
            <person name="Muzemil S."/>
            <person name="Studholme D.J."/>
        </authorList>
    </citation>
    <scope>NUCLEOTIDE SEQUENCE [LARGE SCALE GENOMIC DNA]</scope>
</reference>
<dbReference type="AlphaFoldDB" id="A0A426YW20"/>
<sequence length="84" mass="9721">MVPARSEPDSRGVQRSGGGLRRDRETLIEELPYFYGGVAGRRRDREREREATEKERKGERYLYGNKEETGDSPTPPLIRRIINS</sequence>
<gene>
    <name evidence="2" type="ORF">B296_00048136</name>
</gene>
<dbReference type="Proteomes" id="UP000287651">
    <property type="component" value="Unassembled WGS sequence"/>
</dbReference>
<feature type="region of interest" description="Disordered" evidence="1">
    <location>
        <begin position="1"/>
        <end position="24"/>
    </location>
</feature>
<evidence type="ECO:0000313" key="3">
    <source>
        <dbReference type="Proteomes" id="UP000287651"/>
    </source>
</evidence>
<evidence type="ECO:0000313" key="2">
    <source>
        <dbReference type="EMBL" id="RRT55940.1"/>
    </source>
</evidence>
<feature type="region of interest" description="Disordered" evidence="1">
    <location>
        <begin position="40"/>
        <end position="84"/>
    </location>
</feature>
<feature type="compositionally biased region" description="Basic and acidic residues" evidence="1">
    <location>
        <begin position="1"/>
        <end position="12"/>
    </location>
</feature>